<dbReference type="Proteomes" id="UP000243459">
    <property type="component" value="Chromosome 1"/>
</dbReference>
<dbReference type="AlphaFoldDB" id="A0A5P1FV28"/>
<keyword evidence="2" id="KW-1185">Reference proteome</keyword>
<reference evidence="2" key="1">
    <citation type="journal article" date="2017" name="Nat. Commun.">
        <title>The asparagus genome sheds light on the origin and evolution of a young Y chromosome.</title>
        <authorList>
            <person name="Harkess A."/>
            <person name="Zhou J."/>
            <person name="Xu C."/>
            <person name="Bowers J.E."/>
            <person name="Van der Hulst R."/>
            <person name="Ayyampalayam S."/>
            <person name="Mercati F."/>
            <person name="Riccardi P."/>
            <person name="McKain M.R."/>
            <person name="Kakrana A."/>
            <person name="Tang H."/>
            <person name="Ray J."/>
            <person name="Groenendijk J."/>
            <person name="Arikit S."/>
            <person name="Mathioni S.M."/>
            <person name="Nakano M."/>
            <person name="Shan H."/>
            <person name="Telgmann-Rauber A."/>
            <person name="Kanno A."/>
            <person name="Yue Z."/>
            <person name="Chen H."/>
            <person name="Li W."/>
            <person name="Chen Y."/>
            <person name="Xu X."/>
            <person name="Zhang Y."/>
            <person name="Luo S."/>
            <person name="Chen H."/>
            <person name="Gao J."/>
            <person name="Mao Z."/>
            <person name="Pires J.C."/>
            <person name="Luo M."/>
            <person name="Kudrna D."/>
            <person name="Wing R.A."/>
            <person name="Meyers B.C."/>
            <person name="Yi K."/>
            <person name="Kong H."/>
            <person name="Lavrijsen P."/>
            <person name="Sunseri F."/>
            <person name="Falavigna A."/>
            <person name="Ye Y."/>
            <person name="Leebens-Mack J.H."/>
            <person name="Chen G."/>
        </authorList>
    </citation>
    <scope>NUCLEOTIDE SEQUENCE [LARGE SCALE GENOMIC DNA]</scope>
    <source>
        <strain evidence="2">cv. DH0086</strain>
    </source>
</reference>
<dbReference type="Gramene" id="ONK81523">
    <property type="protein sequence ID" value="ONK81523"/>
    <property type="gene ID" value="A4U43_C01F30110"/>
</dbReference>
<name>A0A5P1FV28_ASPOF</name>
<sequence>MAEEAKATTKNADEKVALYKLFSFADKQDLILIVVGAAAAAGNDAAVDVHVRPTHRRFWYIESQQCGPYRVEGAQLTKISFTCIGEFLWCEECSPGPGPPFTVQTQVNSISVAMSNN</sequence>
<gene>
    <name evidence="1" type="ORF">A4U43_C01F30110</name>
</gene>
<evidence type="ECO:0000313" key="2">
    <source>
        <dbReference type="Proteomes" id="UP000243459"/>
    </source>
</evidence>
<evidence type="ECO:0000313" key="1">
    <source>
        <dbReference type="EMBL" id="ONK81523.1"/>
    </source>
</evidence>
<organism evidence="1 2">
    <name type="scientific">Asparagus officinalis</name>
    <name type="common">Garden asparagus</name>
    <dbReference type="NCBI Taxonomy" id="4686"/>
    <lineage>
        <taxon>Eukaryota</taxon>
        <taxon>Viridiplantae</taxon>
        <taxon>Streptophyta</taxon>
        <taxon>Embryophyta</taxon>
        <taxon>Tracheophyta</taxon>
        <taxon>Spermatophyta</taxon>
        <taxon>Magnoliopsida</taxon>
        <taxon>Liliopsida</taxon>
        <taxon>Asparagales</taxon>
        <taxon>Asparagaceae</taxon>
        <taxon>Asparagoideae</taxon>
        <taxon>Asparagus</taxon>
    </lineage>
</organism>
<accession>A0A5P1FV28</accession>
<proteinExistence type="predicted"/>
<protein>
    <submittedName>
        <fullName evidence="1">Uncharacterized protein</fullName>
    </submittedName>
</protein>
<dbReference type="EMBL" id="CM007381">
    <property type="protein sequence ID" value="ONK81523.1"/>
    <property type="molecule type" value="Genomic_DNA"/>
</dbReference>